<protein>
    <submittedName>
        <fullName evidence="3">Glycosyltransferase</fullName>
    </submittedName>
</protein>
<dbReference type="EMBL" id="QGHV01000051">
    <property type="protein sequence ID" value="PWT36855.1"/>
    <property type="molecule type" value="Genomic_DNA"/>
</dbReference>
<feature type="domain" description="Glycosyl transferase family 28 C-terminal" evidence="1">
    <location>
        <begin position="1"/>
        <end position="156"/>
    </location>
</feature>
<dbReference type="AlphaFoldDB" id="A0A855XN96"/>
<reference evidence="3" key="2">
    <citation type="submission" date="2018-05" db="EMBL/GenBank/DDBJ databases">
        <authorList>
            <person name="Peng X.Y."/>
            <person name="Xu Y.F."/>
            <person name="Luo D."/>
            <person name="Yu J."/>
            <person name="Gu J.Y."/>
        </authorList>
    </citation>
    <scope>NUCLEOTIDE SEQUENCE</scope>
    <source>
        <strain evidence="3">LR10</strain>
        <strain evidence="2">LR9</strain>
    </source>
</reference>
<evidence type="ECO:0000259" key="1">
    <source>
        <dbReference type="Pfam" id="PF04101"/>
    </source>
</evidence>
<dbReference type="InterPro" id="IPR007235">
    <property type="entry name" value="Glyco_trans_28_C"/>
</dbReference>
<proteinExistence type="predicted"/>
<comment type="caution">
    <text evidence="3">The sequence shown here is derived from an EMBL/GenBank/DDBJ whole genome shotgun (WGS) entry which is preliminary data.</text>
</comment>
<evidence type="ECO:0000313" key="3">
    <source>
        <dbReference type="EMBL" id="PWT40180.1"/>
    </source>
</evidence>
<evidence type="ECO:0000313" key="2">
    <source>
        <dbReference type="EMBL" id="PWT36855.1"/>
    </source>
</evidence>
<name>A0A855XN96_LIMRT</name>
<dbReference type="RefSeq" id="WP_109884674.1">
    <property type="nucleotide sequence ID" value="NZ_QGHR01000032.1"/>
</dbReference>
<dbReference type="Proteomes" id="UP000245980">
    <property type="component" value="Unassembled WGS sequence"/>
</dbReference>
<dbReference type="Proteomes" id="UP000245735">
    <property type="component" value="Unassembled WGS sequence"/>
</dbReference>
<dbReference type="GO" id="GO:0016758">
    <property type="term" value="F:hexosyltransferase activity"/>
    <property type="evidence" value="ECO:0007669"/>
    <property type="project" value="InterPro"/>
</dbReference>
<sequence>MIFLSVGTHEQPFNRLVEKVDLLKKEDKIKENIIMQVGYSTYLPRFCTYSRFFEYDKMLSYMRKSRINIVHGGPSSIIMSLQEKKVPIVVPRKKEFNEHINNHQVEFTEQIDNKMNNIIRVNDIDNLYYAIKNYDLLIKQKNNGEKSNNINFNKKLDKIISDLLM</sequence>
<gene>
    <name evidence="3" type="ORF">DKZ22_09390</name>
    <name evidence="2" type="ORF">DKZ35_08045</name>
</gene>
<keyword evidence="3" id="KW-0808">Transferase</keyword>
<accession>A0A855XN96</accession>
<dbReference type="EMBL" id="QGHT01000054">
    <property type="protein sequence ID" value="PWT40180.1"/>
    <property type="molecule type" value="Genomic_DNA"/>
</dbReference>
<organism evidence="3 4">
    <name type="scientific">Limosilactobacillus reuteri</name>
    <name type="common">Lactobacillus reuteri</name>
    <dbReference type="NCBI Taxonomy" id="1598"/>
    <lineage>
        <taxon>Bacteria</taxon>
        <taxon>Bacillati</taxon>
        <taxon>Bacillota</taxon>
        <taxon>Bacilli</taxon>
        <taxon>Lactobacillales</taxon>
        <taxon>Lactobacillaceae</taxon>
        <taxon>Limosilactobacillus</taxon>
    </lineage>
</organism>
<reference evidence="3 4" key="1">
    <citation type="journal article" date="2018" name="Front. Microbiol.">
        <title>Comparative Genomics of the Herbivore Gut Symbiont Lactobacillus reuteri Reveals Genetic Diversity and Lifestyle Adaptation.</title>
        <authorList>
            <person name="Zhao J."/>
        </authorList>
    </citation>
    <scope>NUCLEOTIDE SEQUENCE [LARGE SCALE GENOMIC DNA]</scope>
    <source>
        <strain evidence="3 4">LR10</strain>
        <strain evidence="2">LR9</strain>
    </source>
</reference>
<dbReference type="Gene3D" id="3.40.50.2000">
    <property type="entry name" value="Glycogen Phosphorylase B"/>
    <property type="match status" value="1"/>
</dbReference>
<evidence type="ECO:0000313" key="4">
    <source>
        <dbReference type="Proteomes" id="UP000245980"/>
    </source>
</evidence>
<dbReference type="Pfam" id="PF04101">
    <property type="entry name" value="Glyco_tran_28_C"/>
    <property type="match status" value="1"/>
</dbReference>